<gene>
    <name evidence="2" type="primary">B828R</name>
    <name evidence="2" type="ORF">NY2A_B828R</name>
</gene>
<dbReference type="KEGG" id="vg:5658901"/>
<dbReference type="OrthoDB" id="20532at10239"/>
<accession>A7IY03</accession>
<dbReference type="Pfam" id="PF09945">
    <property type="entry name" value="DUF2177"/>
    <property type="match status" value="1"/>
</dbReference>
<evidence type="ECO:0000313" key="2">
    <source>
        <dbReference type="EMBL" id="ABT15227.1"/>
    </source>
</evidence>
<feature type="transmembrane region" description="Helical" evidence="1">
    <location>
        <begin position="6"/>
        <end position="26"/>
    </location>
</feature>
<proteinExistence type="predicted"/>
<sequence>MTGEVIKIIKLSAILLVLDLIWINTVSGKLFTQMIETIQGSPLKIKMAGALAAYVAIIALFYMFVSETTTNFKAFLLGFLAYAIYDFTSYALISEWKFKTSILDALWGGTLFFLTKKIMYG</sequence>
<dbReference type="InterPro" id="IPR018687">
    <property type="entry name" value="DUF2177_membr"/>
</dbReference>
<name>A7IY03_PBCVN</name>
<reference evidence="2 3" key="1">
    <citation type="journal article" date="2007" name="Virology">
        <title>Sequence and annotation of the 369-kb NY-2A and the 345-kb AR158 viruses that infect Chlorella NC64A.</title>
        <authorList>
            <person name="Fitzgerald L.A."/>
            <person name="Graves M.V."/>
            <person name="Li X."/>
            <person name="Feldblyum T."/>
            <person name="Nierman W.C."/>
            <person name="Van Etten J.L."/>
        </authorList>
    </citation>
    <scope>NUCLEOTIDE SEQUENCE [LARGE SCALE GENOMIC DNA]</scope>
    <source>
        <strain evidence="2 3">NY-2A</strain>
    </source>
</reference>
<keyword evidence="1" id="KW-0472">Membrane</keyword>
<organism evidence="2 3">
    <name type="scientific">Paramecium bursaria Chlorella virus NY2A</name>
    <name type="common">PBCV-NY2A</name>
    <dbReference type="NCBI Taxonomy" id="46021"/>
    <lineage>
        <taxon>Viruses</taxon>
        <taxon>Varidnaviria</taxon>
        <taxon>Bamfordvirae</taxon>
        <taxon>Nucleocytoviricota</taxon>
        <taxon>Megaviricetes</taxon>
        <taxon>Algavirales</taxon>
        <taxon>Phycodnaviridae</taxon>
        <taxon>Chlorovirus</taxon>
        <taxon>Chlorovirus americanus</taxon>
    </lineage>
</organism>
<feature type="transmembrane region" description="Helical" evidence="1">
    <location>
        <begin position="47"/>
        <end position="65"/>
    </location>
</feature>
<dbReference type="GeneID" id="5658901"/>
<dbReference type="RefSeq" id="YP_001498024.1">
    <property type="nucleotide sequence ID" value="NC_009898.1"/>
</dbReference>
<evidence type="ECO:0000313" key="3">
    <source>
        <dbReference type="Proteomes" id="UP000202419"/>
    </source>
</evidence>
<keyword evidence="1" id="KW-1133">Transmembrane helix</keyword>
<keyword evidence="1" id="KW-0812">Transmembrane</keyword>
<evidence type="ECO:0000256" key="1">
    <source>
        <dbReference type="SAM" id="Phobius"/>
    </source>
</evidence>
<feature type="transmembrane region" description="Helical" evidence="1">
    <location>
        <begin position="71"/>
        <end position="93"/>
    </location>
</feature>
<protein>
    <submittedName>
        <fullName evidence="2">Uncharacterized protein B828R</fullName>
    </submittedName>
</protein>
<dbReference type="EMBL" id="DQ491002">
    <property type="protein sequence ID" value="ABT15227.1"/>
    <property type="molecule type" value="Genomic_DNA"/>
</dbReference>
<dbReference type="Proteomes" id="UP000202419">
    <property type="component" value="Segment"/>
</dbReference>
<organismHost>
    <name type="scientific">Chlorella</name>
    <dbReference type="NCBI Taxonomy" id="3071"/>
</organismHost>
<keyword evidence="3" id="KW-1185">Reference proteome</keyword>